<name>A0A9D4ZFL7_ADICA</name>
<dbReference type="Proteomes" id="UP000886520">
    <property type="component" value="Chromosome 13"/>
</dbReference>
<protein>
    <submittedName>
        <fullName evidence="1">Uncharacterized protein</fullName>
    </submittedName>
</protein>
<dbReference type="AlphaFoldDB" id="A0A9D4ZFL7"/>
<evidence type="ECO:0000313" key="1">
    <source>
        <dbReference type="EMBL" id="KAI5071006.1"/>
    </source>
</evidence>
<gene>
    <name evidence="1" type="ORF">GOP47_0013257</name>
</gene>
<accession>A0A9D4ZFL7</accession>
<comment type="caution">
    <text evidence="1">The sequence shown here is derived from an EMBL/GenBank/DDBJ whole genome shotgun (WGS) entry which is preliminary data.</text>
</comment>
<proteinExistence type="predicted"/>
<reference evidence="1" key="1">
    <citation type="submission" date="2021-01" db="EMBL/GenBank/DDBJ databases">
        <title>Adiantum capillus-veneris genome.</title>
        <authorList>
            <person name="Fang Y."/>
            <person name="Liao Q."/>
        </authorList>
    </citation>
    <scope>NUCLEOTIDE SEQUENCE</scope>
    <source>
        <strain evidence="1">H3</strain>
        <tissue evidence="1">Leaf</tissue>
    </source>
</reference>
<keyword evidence="2" id="KW-1185">Reference proteome</keyword>
<dbReference type="EMBL" id="JABFUD020000013">
    <property type="protein sequence ID" value="KAI5071006.1"/>
    <property type="molecule type" value="Genomic_DNA"/>
</dbReference>
<sequence length="80" mass="8796">MMVDRGIWKRRRLEGRSRAPGLKPGIAGDHEAEVLELVILWVCRSSRQRGSFGLGNVSCGSSTFSGKCSIEHLAHNSCLK</sequence>
<organism evidence="1 2">
    <name type="scientific">Adiantum capillus-veneris</name>
    <name type="common">Maidenhair fern</name>
    <dbReference type="NCBI Taxonomy" id="13818"/>
    <lineage>
        <taxon>Eukaryota</taxon>
        <taxon>Viridiplantae</taxon>
        <taxon>Streptophyta</taxon>
        <taxon>Embryophyta</taxon>
        <taxon>Tracheophyta</taxon>
        <taxon>Polypodiopsida</taxon>
        <taxon>Polypodiidae</taxon>
        <taxon>Polypodiales</taxon>
        <taxon>Pteridineae</taxon>
        <taxon>Pteridaceae</taxon>
        <taxon>Vittarioideae</taxon>
        <taxon>Adiantum</taxon>
    </lineage>
</organism>
<evidence type="ECO:0000313" key="2">
    <source>
        <dbReference type="Proteomes" id="UP000886520"/>
    </source>
</evidence>